<accession>A0A1D1Z393</accession>
<gene>
    <name evidence="8" type="primary">RPP13_4</name>
    <name evidence="8" type="ORF">g.109470</name>
</gene>
<dbReference type="InterPro" id="IPR041118">
    <property type="entry name" value="Rx_N"/>
</dbReference>
<dbReference type="Gene3D" id="1.20.5.4130">
    <property type="match status" value="1"/>
</dbReference>
<dbReference type="Pfam" id="PF18052">
    <property type="entry name" value="Rx_N"/>
    <property type="match status" value="1"/>
</dbReference>
<evidence type="ECO:0000256" key="3">
    <source>
        <dbReference type="ARBA" id="ARBA00022737"/>
    </source>
</evidence>
<keyword evidence="3" id="KW-0677">Repeat</keyword>
<dbReference type="AlphaFoldDB" id="A0A1D1Z393"/>
<dbReference type="GO" id="GO:0043531">
    <property type="term" value="F:ADP binding"/>
    <property type="evidence" value="ECO:0007669"/>
    <property type="project" value="InterPro"/>
</dbReference>
<reference evidence="8" key="1">
    <citation type="submission" date="2015-07" db="EMBL/GenBank/DDBJ databases">
        <title>Transcriptome Assembly of Anthurium amnicola.</title>
        <authorList>
            <person name="Suzuki J."/>
        </authorList>
    </citation>
    <scope>NUCLEOTIDE SEQUENCE</scope>
</reference>
<keyword evidence="4" id="KW-0547">Nucleotide-binding</keyword>
<dbReference type="CDD" id="cd14798">
    <property type="entry name" value="RX-CC_like"/>
    <property type="match status" value="1"/>
</dbReference>
<evidence type="ECO:0000256" key="4">
    <source>
        <dbReference type="ARBA" id="ARBA00022741"/>
    </source>
</evidence>
<keyword evidence="5" id="KW-0611">Plant defense</keyword>
<evidence type="ECO:0000259" key="6">
    <source>
        <dbReference type="Pfam" id="PF00931"/>
    </source>
</evidence>
<proteinExistence type="inferred from homology"/>
<dbReference type="InterPro" id="IPR038005">
    <property type="entry name" value="RX-like_CC"/>
</dbReference>
<keyword evidence="2" id="KW-0433">Leucine-rich repeat</keyword>
<organism evidence="8">
    <name type="scientific">Anthurium amnicola</name>
    <dbReference type="NCBI Taxonomy" id="1678845"/>
    <lineage>
        <taxon>Eukaryota</taxon>
        <taxon>Viridiplantae</taxon>
        <taxon>Streptophyta</taxon>
        <taxon>Embryophyta</taxon>
        <taxon>Tracheophyta</taxon>
        <taxon>Spermatophyta</taxon>
        <taxon>Magnoliopsida</taxon>
        <taxon>Liliopsida</taxon>
        <taxon>Araceae</taxon>
        <taxon>Pothoideae</taxon>
        <taxon>Potheae</taxon>
        <taxon>Anthurium</taxon>
    </lineage>
</organism>
<protein>
    <submittedName>
        <fullName evidence="8">Disease resistance protein RPP13</fullName>
    </submittedName>
</protein>
<dbReference type="Gene3D" id="3.40.50.300">
    <property type="entry name" value="P-loop containing nucleotide triphosphate hydrolases"/>
    <property type="match status" value="1"/>
</dbReference>
<evidence type="ECO:0000256" key="5">
    <source>
        <dbReference type="ARBA" id="ARBA00022821"/>
    </source>
</evidence>
<dbReference type="SUPFAM" id="SSF52540">
    <property type="entry name" value="P-loop containing nucleoside triphosphate hydrolases"/>
    <property type="match status" value="1"/>
</dbReference>
<comment type="similarity">
    <text evidence="1">Belongs to the disease resistance NB-LRR family.</text>
</comment>
<dbReference type="PANTHER" id="PTHR19338">
    <property type="entry name" value="TRANSLOCASE OF INNER MITOCHONDRIAL MEMBRANE 13 HOMOLOG"/>
    <property type="match status" value="1"/>
</dbReference>
<evidence type="ECO:0000313" key="8">
    <source>
        <dbReference type="EMBL" id="JAT61378.1"/>
    </source>
</evidence>
<dbReference type="PANTHER" id="PTHR19338:SF59">
    <property type="entry name" value="OS10G0162832 PROTEIN"/>
    <property type="match status" value="1"/>
</dbReference>
<name>A0A1D1Z393_9ARAE</name>
<dbReference type="EMBL" id="GDJX01006558">
    <property type="protein sequence ID" value="JAT61378.1"/>
    <property type="molecule type" value="Transcribed_RNA"/>
</dbReference>
<evidence type="ECO:0000259" key="7">
    <source>
        <dbReference type="Pfam" id="PF18052"/>
    </source>
</evidence>
<evidence type="ECO:0000256" key="1">
    <source>
        <dbReference type="ARBA" id="ARBA00008894"/>
    </source>
</evidence>
<dbReference type="InterPro" id="IPR002182">
    <property type="entry name" value="NB-ARC"/>
</dbReference>
<feature type="domain" description="Disease resistance N-terminal" evidence="7">
    <location>
        <begin position="2"/>
        <end position="73"/>
    </location>
</feature>
<sequence>MSKLRQVRNKFEAIKDELDLIRAFLGDAERQEEAHPSNSEDSLKAWVQKVSEVAFEVEDIMDEFSYLFNAHRGRRLRRCRALLRKAIRPMPWLNVSDQLQRVESRLRHLSEMKDRYSIRITHEDGTLQGDANRALERVAQEALLMQEDEVVGIESSKSTLTQWLVDDDEPAGLTNISVWGMGGLGKTTLVTQVYKSQAVREHFTVRAWVSVSQTYQAEDLLKSRC</sequence>
<dbReference type="GO" id="GO:0006952">
    <property type="term" value="P:defense response"/>
    <property type="evidence" value="ECO:0007669"/>
    <property type="project" value="UniProtKB-KW"/>
</dbReference>
<dbReference type="Pfam" id="PF00931">
    <property type="entry name" value="NB-ARC"/>
    <property type="match status" value="1"/>
</dbReference>
<feature type="domain" description="NB-ARC" evidence="6">
    <location>
        <begin position="154"/>
        <end position="222"/>
    </location>
</feature>
<evidence type="ECO:0000256" key="2">
    <source>
        <dbReference type="ARBA" id="ARBA00022614"/>
    </source>
</evidence>
<dbReference type="InterPro" id="IPR027417">
    <property type="entry name" value="P-loop_NTPase"/>
</dbReference>